<dbReference type="Proteomes" id="UP000030762">
    <property type="component" value="Unassembled WGS sequence"/>
</dbReference>
<evidence type="ECO:0000313" key="3">
    <source>
        <dbReference type="Proteomes" id="UP000030762"/>
    </source>
</evidence>
<reference evidence="2 3" key="1">
    <citation type="submission" date="2012-04" db="EMBL/GenBank/DDBJ databases">
        <title>The Genome Sequence of Saprolegnia declina VS20.</title>
        <authorList>
            <consortium name="The Broad Institute Genome Sequencing Platform"/>
            <person name="Russ C."/>
            <person name="Nusbaum C."/>
            <person name="Tyler B."/>
            <person name="van West P."/>
            <person name="Dieguez-Uribeondo J."/>
            <person name="de Bruijn I."/>
            <person name="Tripathy S."/>
            <person name="Jiang R."/>
            <person name="Young S.K."/>
            <person name="Zeng Q."/>
            <person name="Gargeya S."/>
            <person name="Fitzgerald M."/>
            <person name="Haas B."/>
            <person name="Abouelleil A."/>
            <person name="Alvarado L."/>
            <person name="Arachchi H.M."/>
            <person name="Berlin A."/>
            <person name="Chapman S.B."/>
            <person name="Goldberg J."/>
            <person name="Griggs A."/>
            <person name="Gujja S."/>
            <person name="Hansen M."/>
            <person name="Howarth C."/>
            <person name="Imamovic A."/>
            <person name="Larimer J."/>
            <person name="McCowen C."/>
            <person name="Montmayeur A."/>
            <person name="Murphy C."/>
            <person name="Neiman D."/>
            <person name="Pearson M."/>
            <person name="Priest M."/>
            <person name="Roberts A."/>
            <person name="Saif S."/>
            <person name="Shea T."/>
            <person name="Sisk P."/>
            <person name="Sykes S."/>
            <person name="Wortman J."/>
            <person name="Nusbaum C."/>
            <person name="Birren B."/>
        </authorList>
    </citation>
    <scope>NUCLEOTIDE SEQUENCE [LARGE SCALE GENOMIC DNA]</scope>
    <source>
        <strain evidence="2 3">VS20</strain>
    </source>
</reference>
<accession>T0R841</accession>
<dbReference type="GeneID" id="19957210"/>
<gene>
    <name evidence="2" type="ORF">SDRG_16483</name>
</gene>
<name>T0R841_SAPDV</name>
<dbReference type="AlphaFoldDB" id="T0R841"/>
<proteinExistence type="predicted"/>
<feature type="region of interest" description="Disordered" evidence="1">
    <location>
        <begin position="1"/>
        <end position="23"/>
    </location>
</feature>
<organism evidence="2 3">
    <name type="scientific">Saprolegnia diclina (strain VS20)</name>
    <dbReference type="NCBI Taxonomy" id="1156394"/>
    <lineage>
        <taxon>Eukaryota</taxon>
        <taxon>Sar</taxon>
        <taxon>Stramenopiles</taxon>
        <taxon>Oomycota</taxon>
        <taxon>Saprolegniomycetes</taxon>
        <taxon>Saprolegniales</taxon>
        <taxon>Saprolegniaceae</taxon>
        <taxon>Saprolegnia</taxon>
    </lineage>
</organism>
<dbReference type="VEuPathDB" id="FungiDB:SDRG_16483"/>
<evidence type="ECO:0000313" key="2">
    <source>
        <dbReference type="EMBL" id="EQC25662.1"/>
    </source>
</evidence>
<protein>
    <submittedName>
        <fullName evidence="2">Uncharacterized protein</fullName>
    </submittedName>
</protein>
<dbReference type="EMBL" id="JH767262">
    <property type="protein sequence ID" value="EQC25662.1"/>
    <property type="molecule type" value="Genomic_DNA"/>
</dbReference>
<evidence type="ECO:0000256" key="1">
    <source>
        <dbReference type="SAM" id="MobiDB-lite"/>
    </source>
</evidence>
<dbReference type="InParanoid" id="T0R841"/>
<keyword evidence="3" id="KW-1185">Reference proteome</keyword>
<sequence>MEVVLGEPLPPPDLRKPTTLPPAASDELRLENKILKLMATINALWAGVNALSSDESALAEAKTKLEEETANLMAL</sequence>
<dbReference type="RefSeq" id="XP_008620919.1">
    <property type="nucleotide sequence ID" value="XM_008622697.1"/>
</dbReference>